<evidence type="ECO:0000313" key="2">
    <source>
        <dbReference type="EMBL" id="CCF47837.1"/>
    </source>
</evidence>
<dbReference type="HOGENOM" id="CLU_2885673_0_0_1"/>
<organism evidence="2 3">
    <name type="scientific">Colletotrichum higginsianum (strain IMI 349063)</name>
    <name type="common">Crucifer anthracnose fungus</name>
    <dbReference type="NCBI Taxonomy" id="759273"/>
    <lineage>
        <taxon>Eukaryota</taxon>
        <taxon>Fungi</taxon>
        <taxon>Dikarya</taxon>
        <taxon>Ascomycota</taxon>
        <taxon>Pezizomycotina</taxon>
        <taxon>Sordariomycetes</taxon>
        <taxon>Hypocreomycetidae</taxon>
        <taxon>Glomerellales</taxon>
        <taxon>Glomerellaceae</taxon>
        <taxon>Colletotrichum</taxon>
        <taxon>Colletotrichum destructivum species complex</taxon>
    </lineage>
</organism>
<feature type="region of interest" description="Disordered" evidence="1">
    <location>
        <begin position="16"/>
        <end position="63"/>
    </location>
</feature>
<evidence type="ECO:0000256" key="1">
    <source>
        <dbReference type="SAM" id="MobiDB-lite"/>
    </source>
</evidence>
<accession>H1W5S3</accession>
<gene>
    <name evidence="2" type="ORF">CH063_16061</name>
</gene>
<evidence type="ECO:0000313" key="3">
    <source>
        <dbReference type="Proteomes" id="UP000007174"/>
    </source>
</evidence>
<dbReference type="Proteomes" id="UP000007174">
    <property type="component" value="Unassembled WGS sequence"/>
</dbReference>
<sequence length="63" mass="6957">MRPATCCRRRVPCPSRCPRRCRSSRPGTGGAAPSRPWRRPRPIPGTGEGPSSFARLRGSSPRR</sequence>
<dbReference type="EMBL" id="CACQ02010206">
    <property type="protein sequence ID" value="CCF47837.1"/>
    <property type="molecule type" value="Genomic_DNA"/>
</dbReference>
<name>H1W5S3_COLHI</name>
<proteinExistence type="predicted"/>
<protein>
    <submittedName>
        <fullName evidence="2">Uncharacterized protein</fullName>
    </submittedName>
</protein>
<reference evidence="3" key="1">
    <citation type="journal article" date="2012" name="Nat. Genet.">
        <title>Lifestyle transitions in plant pathogenic Colletotrichum fungi deciphered by genome and transcriptome analyses.</title>
        <authorList>
            <person name="O'Connell R.J."/>
            <person name="Thon M.R."/>
            <person name="Hacquard S."/>
            <person name="Amyotte S.G."/>
            <person name="Kleemann J."/>
            <person name="Torres M.F."/>
            <person name="Damm U."/>
            <person name="Buiate E.A."/>
            <person name="Epstein L."/>
            <person name="Alkan N."/>
            <person name="Altmueller J."/>
            <person name="Alvarado-Balderrama L."/>
            <person name="Bauser C.A."/>
            <person name="Becker C."/>
            <person name="Birren B.W."/>
            <person name="Chen Z."/>
            <person name="Choi J."/>
            <person name="Crouch J.A."/>
            <person name="Duvick J.P."/>
            <person name="Farman M.A."/>
            <person name="Gan P."/>
            <person name="Heiman D."/>
            <person name="Henrissat B."/>
            <person name="Howard R.J."/>
            <person name="Kabbage M."/>
            <person name="Koch C."/>
            <person name="Kracher B."/>
            <person name="Kubo Y."/>
            <person name="Law A.D."/>
            <person name="Lebrun M.-H."/>
            <person name="Lee Y.-H."/>
            <person name="Miyara I."/>
            <person name="Moore N."/>
            <person name="Neumann U."/>
            <person name="Nordstroem K."/>
            <person name="Panaccione D.G."/>
            <person name="Panstruga R."/>
            <person name="Place M."/>
            <person name="Proctor R.H."/>
            <person name="Prusky D."/>
            <person name="Rech G."/>
            <person name="Reinhardt R."/>
            <person name="Rollins J.A."/>
            <person name="Rounsley S."/>
            <person name="Schardl C.L."/>
            <person name="Schwartz D.C."/>
            <person name="Shenoy N."/>
            <person name="Shirasu K."/>
            <person name="Sikhakolli U.R."/>
            <person name="Stueber K."/>
            <person name="Sukno S.A."/>
            <person name="Sweigard J.A."/>
            <person name="Takano Y."/>
            <person name="Takahara H."/>
            <person name="Trail F."/>
            <person name="van der Does H.C."/>
            <person name="Voll L.M."/>
            <person name="Will I."/>
            <person name="Young S."/>
            <person name="Zeng Q."/>
            <person name="Zhang J."/>
            <person name="Zhou S."/>
            <person name="Dickman M.B."/>
            <person name="Schulze-Lefert P."/>
            <person name="Ver Loren van Themaat E."/>
            <person name="Ma L.-J."/>
            <person name="Vaillancourt L.J."/>
        </authorList>
    </citation>
    <scope>NUCLEOTIDE SEQUENCE [LARGE SCALE GENOMIC DNA]</scope>
    <source>
        <strain evidence="3">IMI 349063</strain>
    </source>
</reference>
<dbReference type="AlphaFoldDB" id="H1W5S3"/>